<dbReference type="InterPro" id="IPR044862">
    <property type="entry name" value="Pro_4_hyd_alph_FE2OG_OXY"/>
</dbReference>
<keyword evidence="4" id="KW-0223">Dioxygenase</keyword>
<evidence type="ECO:0000256" key="6">
    <source>
        <dbReference type="ARBA" id="ARBA00023004"/>
    </source>
</evidence>
<dbReference type="Gene3D" id="2.60.120.620">
    <property type="entry name" value="q2cbj1_9rhob like domain"/>
    <property type="match status" value="1"/>
</dbReference>
<name>A0A1I5L8Y3_9SPHN</name>
<evidence type="ECO:0000313" key="9">
    <source>
        <dbReference type="Proteomes" id="UP000199331"/>
    </source>
</evidence>
<dbReference type="GO" id="GO:0031418">
    <property type="term" value="F:L-ascorbic acid binding"/>
    <property type="evidence" value="ECO:0007669"/>
    <property type="project" value="UniProtKB-KW"/>
</dbReference>
<keyword evidence="2" id="KW-0479">Metal-binding</keyword>
<dbReference type="Proteomes" id="UP000199331">
    <property type="component" value="Unassembled WGS sequence"/>
</dbReference>
<dbReference type="STRING" id="604088.SAMN04488060_0833"/>
<keyword evidence="5" id="KW-0560">Oxidoreductase</keyword>
<accession>A0A1I5L8Y3</accession>
<dbReference type="AlphaFoldDB" id="A0A1I5L8Y3"/>
<dbReference type="InterPro" id="IPR045054">
    <property type="entry name" value="P4HA-like"/>
</dbReference>
<dbReference type="InterPro" id="IPR005123">
    <property type="entry name" value="Oxoglu/Fe-dep_dioxygenase_dom"/>
</dbReference>
<evidence type="ECO:0000259" key="7">
    <source>
        <dbReference type="PROSITE" id="PS51471"/>
    </source>
</evidence>
<dbReference type="PROSITE" id="PS51471">
    <property type="entry name" value="FE2OG_OXY"/>
    <property type="match status" value="1"/>
</dbReference>
<reference evidence="9" key="1">
    <citation type="submission" date="2016-10" db="EMBL/GenBank/DDBJ databases">
        <authorList>
            <person name="Varghese N."/>
            <person name="Submissions S."/>
        </authorList>
    </citation>
    <scope>NUCLEOTIDE SEQUENCE [LARGE SCALE GENOMIC DNA]</scope>
    <source>
        <strain evidence="9">CGMCC 1.7715</strain>
    </source>
</reference>
<evidence type="ECO:0000256" key="2">
    <source>
        <dbReference type="ARBA" id="ARBA00022723"/>
    </source>
</evidence>
<evidence type="ECO:0000256" key="5">
    <source>
        <dbReference type="ARBA" id="ARBA00023002"/>
    </source>
</evidence>
<dbReference type="EMBL" id="FOWZ01000001">
    <property type="protein sequence ID" value="SFO93740.1"/>
    <property type="molecule type" value="Genomic_DNA"/>
</dbReference>
<evidence type="ECO:0000256" key="3">
    <source>
        <dbReference type="ARBA" id="ARBA00022896"/>
    </source>
</evidence>
<dbReference type="OrthoDB" id="269774at2"/>
<sequence>MPLLTRLARLFRTKQPDPKADPATLAAIGDHVRARLSQDPRAVAKGGDKADLYLIPDFLTAQECAQLIATIESRIQPSKLFSDRKTMGARTSSTHFFSNEAPETITLGRKIDEALGIDRAHAETIQGQRYHVGEQYLHHRDYFREERPHWQNERRRGGQRSWTAMVYLNSVETGGETEFPELDLLVTPEPGLLIAWDNMTRKGRPNRNTRHAALPVEAGEKYVITQWYRQEEWSRNYR</sequence>
<organism evidence="8 9">
    <name type="scientific">Qipengyuania nanhaisediminis</name>
    <dbReference type="NCBI Taxonomy" id="604088"/>
    <lineage>
        <taxon>Bacteria</taxon>
        <taxon>Pseudomonadati</taxon>
        <taxon>Pseudomonadota</taxon>
        <taxon>Alphaproteobacteria</taxon>
        <taxon>Sphingomonadales</taxon>
        <taxon>Erythrobacteraceae</taxon>
        <taxon>Qipengyuania</taxon>
    </lineage>
</organism>
<dbReference type="GO" id="GO:0051213">
    <property type="term" value="F:dioxygenase activity"/>
    <property type="evidence" value="ECO:0007669"/>
    <property type="project" value="UniProtKB-KW"/>
</dbReference>
<dbReference type="InterPro" id="IPR006620">
    <property type="entry name" value="Pro_4_hyd_alph"/>
</dbReference>
<dbReference type="Pfam" id="PF13640">
    <property type="entry name" value="2OG-FeII_Oxy_3"/>
    <property type="match status" value="1"/>
</dbReference>
<keyword evidence="3" id="KW-0847">Vitamin C</keyword>
<comment type="cofactor">
    <cofactor evidence="1">
        <name>L-ascorbate</name>
        <dbReference type="ChEBI" id="CHEBI:38290"/>
    </cofactor>
</comment>
<dbReference type="PANTHER" id="PTHR10869">
    <property type="entry name" value="PROLYL 4-HYDROXYLASE ALPHA SUBUNIT"/>
    <property type="match status" value="1"/>
</dbReference>
<feature type="domain" description="Fe2OG dioxygenase" evidence="7">
    <location>
        <begin position="121"/>
        <end position="230"/>
    </location>
</feature>
<proteinExistence type="predicted"/>
<keyword evidence="6" id="KW-0408">Iron</keyword>
<evidence type="ECO:0000256" key="4">
    <source>
        <dbReference type="ARBA" id="ARBA00022964"/>
    </source>
</evidence>
<dbReference type="GO" id="GO:0005506">
    <property type="term" value="F:iron ion binding"/>
    <property type="evidence" value="ECO:0007669"/>
    <property type="project" value="InterPro"/>
</dbReference>
<dbReference type="SMART" id="SM00702">
    <property type="entry name" value="P4Hc"/>
    <property type="match status" value="1"/>
</dbReference>
<protein>
    <submittedName>
        <fullName evidence="8">Prolyl 4-hydroxylase</fullName>
    </submittedName>
</protein>
<evidence type="ECO:0000313" key="8">
    <source>
        <dbReference type="EMBL" id="SFO93740.1"/>
    </source>
</evidence>
<keyword evidence="9" id="KW-1185">Reference proteome</keyword>
<evidence type="ECO:0000256" key="1">
    <source>
        <dbReference type="ARBA" id="ARBA00001961"/>
    </source>
</evidence>
<dbReference type="RefSeq" id="WP_090477539.1">
    <property type="nucleotide sequence ID" value="NZ_FOWZ01000001.1"/>
</dbReference>
<gene>
    <name evidence="8" type="ORF">SAMN04488060_0833</name>
</gene>
<dbReference type="PANTHER" id="PTHR10869:SF246">
    <property type="entry name" value="TRANSMEMBRANE PROLYL 4-HYDROXYLASE"/>
    <property type="match status" value="1"/>
</dbReference>
<dbReference type="GO" id="GO:0016705">
    <property type="term" value="F:oxidoreductase activity, acting on paired donors, with incorporation or reduction of molecular oxygen"/>
    <property type="evidence" value="ECO:0007669"/>
    <property type="project" value="InterPro"/>
</dbReference>